<reference evidence="1" key="1">
    <citation type="journal article" date="2012" name="Science">
        <title>Fermentation, hydrogen, and sulfur metabolism in multiple uncultivated bacterial phyla.</title>
        <authorList>
            <person name="Wrighton K.C."/>
            <person name="Thomas B.C."/>
            <person name="Sharon I."/>
            <person name="Miller C.S."/>
            <person name="Castelle C.J."/>
            <person name="VerBerkmoes N.C."/>
            <person name="Wilkins M.J."/>
            <person name="Hettich R.L."/>
            <person name="Lipton M.S."/>
            <person name="Williams K.H."/>
            <person name="Long P.E."/>
            <person name="Banfield J.F."/>
        </authorList>
    </citation>
    <scope>NUCLEOTIDE SEQUENCE [LARGE SCALE GENOMIC DNA]</scope>
</reference>
<dbReference type="Pfam" id="PF01809">
    <property type="entry name" value="YidD"/>
    <property type="match status" value="1"/>
</dbReference>
<dbReference type="NCBIfam" id="TIGR00278">
    <property type="entry name" value="membrane protein insertion efficiency factor YidD"/>
    <property type="match status" value="1"/>
</dbReference>
<gene>
    <name evidence="1" type="ORF">ACD_3C00142G0020</name>
</gene>
<name>K2GC88_9BACT</name>
<sequence length="82" mass="10096">MNFKRLASYLLLKIIWYYQKYISPDHSPFSKYHPGGYCKYYPSCSEYARLSIIKYGPLKWSIKWIYRILRCNPFSKWWIDNP</sequence>
<dbReference type="EMBL" id="AMFJ01000416">
    <property type="protein sequence ID" value="EKE27864.1"/>
    <property type="molecule type" value="Genomic_DNA"/>
</dbReference>
<protein>
    <recommendedName>
        <fullName evidence="2">Membrane protein insertion efficiency factor</fullName>
    </recommendedName>
</protein>
<proteinExistence type="predicted"/>
<evidence type="ECO:0008006" key="2">
    <source>
        <dbReference type="Google" id="ProtNLM"/>
    </source>
</evidence>
<comment type="caution">
    <text evidence="1">The sequence shown here is derived from an EMBL/GenBank/DDBJ whole genome shotgun (WGS) entry which is preliminary data.</text>
</comment>
<dbReference type="PANTHER" id="PTHR33383:SF1">
    <property type="entry name" value="MEMBRANE PROTEIN INSERTION EFFICIENCY FACTOR-RELATED"/>
    <property type="match status" value="1"/>
</dbReference>
<evidence type="ECO:0000313" key="1">
    <source>
        <dbReference type="EMBL" id="EKE27864.1"/>
    </source>
</evidence>
<accession>K2GC88</accession>
<dbReference type="InterPro" id="IPR002696">
    <property type="entry name" value="Membr_insert_effic_factor_YidD"/>
</dbReference>
<dbReference type="AlphaFoldDB" id="K2GC88"/>
<organism evidence="1">
    <name type="scientific">uncultured bacterium</name>
    <name type="common">gcode 4</name>
    <dbReference type="NCBI Taxonomy" id="1234023"/>
    <lineage>
        <taxon>Bacteria</taxon>
        <taxon>environmental samples</taxon>
    </lineage>
</organism>
<dbReference type="PANTHER" id="PTHR33383">
    <property type="entry name" value="MEMBRANE PROTEIN INSERTION EFFICIENCY FACTOR-RELATED"/>
    <property type="match status" value="1"/>
</dbReference>
<dbReference type="SMART" id="SM01234">
    <property type="entry name" value="Haemolytic"/>
    <property type="match status" value="1"/>
</dbReference>